<feature type="compositionally biased region" description="Polar residues" evidence="1">
    <location>
        <begin position="1"/>
        <end position="12"/>
    </location>
</feature>
<dbReference type="OrthoDB" id="24630at2759"/>
<feature type="region of interest" description="Disordered" evidence="1">
    <location>
        <begin position="1"/>
        <end position="27"/>
    </location>
</feature>
<name>A0A9N9RPF0_9DIPT</name>
<dbReference type="AlphaFoldDB" id="A0A9N9RPF0"/>
<dbReference type="Gene3D" id="3.30.700.20">
    <property type="entry name" value="Hypothetical protein ph0010, domain 1"/>
    <property type="match status" value="1"/>
</dbReference>
<dbReference type="PANTHER" id="PTHR13016:SF0">
    <property type="entry name" value="AMME SYNDROME CANDIDATE GENE 1 PROTEIN"/>
    <property type="match status" value="1"/>
</dbReference>
<reference evidence="3" key="2">
    <citation type="submission" date="2022-10" db="EMBL/GenBank/DDBJ databases">
        <authorList>
            <consortium name="ENA_rothamsted_submissions"/>
            <consortium name="culmorum"/>
            <person name="King R."/>
        </authorList>
    </citation>
    <scope>NUCLEOTIDE SEQUENCE</scope>
</reference>
<dbReference type="FunFam" id="3.30.700.20:FF:000001">
    <property type="entry name" value="AMME syndrome candidate gene 1"/>
    <property type="match status" value="1"/>
</dbReference>
<accession>A0A9N9RPF0</accession>
<evidence type="ECO:0000256" key="1">
    <source>
        <dbReference type="SAM" id="MobiDB-lite"/>
    </source>
</evidence>
<reference evidence="3" key="1">
    <citation type="submission" date="2022-01" db="EMBL/GenBank/DDBJ databases">
        <authorList>
            <person name="King R."/>
        </authorList>
    </citation>
    <scope>NUCLEOTIDE SEQUENCE</scope>
</reference>
<dbReference type="InterPro" id="IPR002733">
    <property type="entry name" value="AMMECR1_domain"/>
</dbReference>
<dbReference type="InterPro" id="IPR036071">
    <property type="entry name" value="AMMECR1_dom_sf"/>
</dbReference>
<dbReference type="EMBL" id="OU895878">
    <property type="protein sequence ID" value="CAG9802274.1"/>
    <property type="molecule type" value="Genomic_DNA"/>
</dbReference>
<gene>
    <name evidence="3" type="ORF">CHIRRI_LOCUS5187</name>
</gene>
<feature type="domain" description="AMMECR1" evidence="2">
    <location>
        <begin position="37"/>
        <end position="234"/>
    </location>
</feature>
<dbReference type="InterPro" id="IPR023473">
    <property type="entry name" value="AMMECR1"/>
</dbReference>
<dbReference type="PANTHER" id="PTHR13016">
    <property type="entry name" value="AMMECR1 HOMOLOG"/>
    <property type="match status" value="1"/>
</dbReference>
<protein>
    <recommendedName>
        <fullName evidence="2">AMMECR1 domain-containing protein</fullName>
    </recommendedName>
</protein>
<dbReference type="PROSITE" id="PS51112">
    <property type="entry name" value="AMMECR1"/>
    <property type="match status" value="1"/>
</dbReference>
<proteinExistence type="predicted"/>
<dbReference type="Proteomes" id="UP001153620">
    <property type="component" value="Chromosome 2"/>
</dbReference>
<sequence>MSSRKFFSLQNGSSSSSSSSTTVQQNNQQNGHASYGFFCEPKVVAPEMAFFCFDVLHKELHGLDRHVEPHHIGIVNSSFPLFVTWKIGRDQRLRGCIGTFSEMNLHNGLKEYALTSALKDSRFDPITRDELPRLTVSVSILQGFEEARGYLDWTLGVHGIRIEFLNERGSKRSATYLPAVATEQGWDQIQTIDSLLRKGGYRGQITNATRSSIKLTRYTSQEIQMTYCEYREYRDRYYAAGIITCKYQC</sequence>
<evidence type="ECO:0000313" key="4">
    <source>
        <dbReference type="Proteomes" id="UP001153620"/>
    </source>
</evidence>
<evidence type="ECO:0000313" key="3">
    <source>
        <dbReference type="EMBL" id="CAG9802274.1"/>
    </source>
</evidence>
<evidence type="ECO:0000259" key="2">
    <source>
        <dbReference type="PROSITE" id="PS51112"/>
    </source>
</evidence>
<dbReference type="Pfam" id="PF01871">
    <property type="entry name" value="AMMECR1"/>
    <property type="match status" value="1"/>
</dbReference>
<dbReference type="NCBIfam" id="TIGR00296">
    <property type="entry name" value="TIGR00296 family protein"/>
    <property type="match status" value="1"/>
</dbReference>
<keyword evidence="4" id="KW-1185">Reference proteome</keyword>
<dbReference type="SUPFAM" id="SSF143447">
    <property type="entry name" value="AMMECR1-like"/>
    <property type="match status" value="1"/>
</dbReference>
<organism evidence="3 4">
    <name type="scientific">Chironomus riparius</name>
    <dbReference type="NCBI Taxonomy" id="315576"/>
    <lineage>
        <taxon>Eukaryota</taxon>
        <taxon>Metazoa</taxon>
        <taxon>Ecdysozoa</taxon>
        <taxon>Arthropoda</taxon>
        <taxon>Hexapoda</taxon>
        <taxon>Insecta</taxon>
        <taxon>Pterygota</taxon>
        <taxon>Neoptera</taxon>
        <taxon>Endopterygota</taxon>
        <taxon>Diptera</taxon>
        <taxon>Nematocera</taxon>
        <taxon>Chironomoidea</taxon>
        <taxon>Chironomidae</taxon>
        <taxon>Chironominae</taxon>
        <taxon>Chironomus</taxon>
    </lineage>
</organism>
<dbReference type="InterPro" id="IPR027485">
    <property type="entry name" value="AMMECR1_N"/>
</dbReference>